<gene>
    <name evidence="9" type="primary">LCL3</name>
    <name evidence="9" type="ORF">BGZ80_004363</name>
</gene>
<comment type="similarity">
    <text evidence="1">Belongs to the LCL3 family.</text>
</comment>
<feature type="coiled-coil region" evidence="6">
    <location>
        <begin position="358"/>
        <end position="392"/>
    </location>
</feature>
<evidence type="ECO:0000256" key="4">
    <source>
        <dbReference type="ARBA" id="ARBA00022801"/>
    </source>
</evidence>
<dbReference type="GO" id="GO:0016787">
    <property type="term" value="F:hydrolase activity"/>
    <property type="evidence" value="ECO:0007669"/>
    <property type="project" value="UniProtKB-KW"/>
</dbReference>
<feature type="domain" description="TNase-like" evidence="8">
    <location>
        <begin position="133"/>
        <end position="292"/>
    </location>
</feature>
<evidence type="ECO:0000313" key="9">
    <source>
        <dbReference type="EMBL" id="KAG0020349.1"/>
    </source>
</evidence>
<dbReference type="PROSITE" id="PS50830">
    <property type="entry name" value="TNASE_3"/>
    <property type="match status" value="1"/>
</dbReference>
<comment type="caution">
    <text evidence="9">The sequence shown here is derived from an EMBL/GenBank/DDBJ whole genome shotgun (WGS) entry which is preliminary data.</text>
</comment>
<dbReference type="EMBL" id="JAAAID010000223">
    <property type="protein sequence ID" value="KAG0020349.1"/>
    <property type="molecule type" value="Genomic_DNA"/>
</dbReference>
<evidence type="ECO:0000256" key="1">
    <source>
        <dbReference type="ARBA" id="ARBA00005435"/>
    </source>
</evidence>
<dbReference type="AlphaFoldDB" id="A0A9P6N0F1"/>
<evidence type="ECO:0000256" key="3">
    <source>
        <dbReference type="ARBA" id="ARBA00022759"/>
    </source>
</evidence>
<reference evidence="9" key="1">
    <citation type="journal article" date="2020" name="Fungal Divers.">
        <title>Resolving the Mortierellaceae phylogeny through synthesis of multi-gene phylogenetics and phylogenomics.</title>
        <authorList>
            <person name="Vandepol N."/>
            <person name="Liber J."/>
            <person name="Desiro A."/>
            <person name="Na H."/>
            <person name="Kennedy M."/>
            <person name="Barry K."/>
            <person name="Grigoriev I.V."/>
            <person name="Miller A.N."/>
            <person name="O'Donnell K."/>
            <person name="Stajich J.E."/>
            <person name="Bonito G."/>
        </authorList>
    </citation>
    <scope>NUCLEOTIDE SEQUENCE</scope>
    <source>
        <strain evidence="9">NRRL 2769</strain>
    </source>
</reference>
<sequence>MVWPFSSSSSDKNKKDTPFPDASSVASSALDTLGNASQDAKELFQSTKESLKEITSEAEDLATNAVSSKSLIKYSVKHAINDTVDDIPESVRPYVITSTVLGIAAFAVVFYRTRLRRIPTSSYLTPNSLQGKRILKGKVTSVGDSDNFRFYHTPGGIWAGWGWLRHVPKESKGLKNQTLHIRVAGVDAPEGAHFGMPAQPFSQESLQWLRGELLGKTVLVKPYAKDRYDRVVSMAWYPGLIPFFKKNVSVEMLKMGYAQIYRQSGAEYGGMLSTFENLEAQAKRHKTGIWSQKKMVSAADHKKQYLRGDTDALNDDANKDSTKTLSSLEKLELFKASTGKSQHEEGVVESGFEVSADFLKMQQQLSVSKQEMNTLQERISGLEKELTEVRELIAFNPIK</sequence>
<dbReference type="Pfam" id="PF00565">
    <property type="entry name" value="SNase"/>
    <property type="match status" value="1"/>
</dbReference>
<keyword evidence="6" id="KW-0175">Coiled coil</keyword>
<keyword evidence="10" id="KW-1185">Reference proteome</keyword>
<evidence type="ECO:0000256" key="7">
    <source>
        <dbReference type="SAM" id="MobiDB-lite"/>
    </source>
</evidence>
<keyword evidence="5" id="KW-0106">Calcium</keyword>
<dbReference type="SMART" id="SM00318">
    <property type="entry name" value="SNc"/>
    <property type="match status" value="1"/>
</dbReference>
<proteinExistence type="inferred from homology"/>
<evidence type="ECO:0000256" key="5">
    <source>
        <dbReference type="ARBA" id="ARBA00022837"/>
    </source>
</evidence>
<dbReference type="InterPro" id="IPR016071">
    <property type="entry name" value="Staphylococal_nuclease_OB-fold"/>
</dbReference>
<keyword evidence="4" id="KW-0378">Hydrolase</keyword>
<dbReference type="SUPFAM" id="SSF50199">
    <property type="entry name" value="Staphylococcal nuclease"/>
    <property type="match status" value="1"/>
</dbReference>
<protein>
    <submittedName>
        <fullName evidence="9">Endonuclease lcl3</fullName>
    </submittedName>
</protein>
<keyword evidence="2" id="KW-0540">Nuclease</keyword>
<dbReference type="GO" id="GO:0004519">
    <property type="term" value="F:endonuclease activity"/>
    <property type="evidence" value="ECO:0007669"/>
    <property type="project" value="UniProtKB-KW"/>
</dbReference>
<evidence type="ECO:0000256" key="6">
    <source>
        <dbReference type="SAM" id="Coils"/>
    </source>
</evidence>
<evidence type="ECO:0000256" key="2">
    <source>
        <dbReference type="ARBA" id="ARBA00022722"/>
    </source>
</evidence>
<feature type="region of interest" description="Disordered" evidence="7">
    <location>
        <begin position="1"/>
        <end position="25"/>
    </location>
</feature>
<dbReference type="PANTHER" id="PTHR12302">
    <property type="entry name" value="EBNA2 BINDING PROTEIN P100"/>
    <property type="match status" value="1"/>
</dbReference>
<feature type="compositionally biased region" description="Low complexity" evidence="7">
    <location>
        <begin position="1"/>
        <end position="10"/>
    </location>
</feature>
<organism evidence="9 10">
    <name type="scientific">Entomortierella chlamydospora</name>
    <dbReference type="NCBI Taxonomy" id="101097"/>
    <lineage>
        <taxon>Eukaryota</taxon>
        <taxon>Fungi</taxon>
        <taxon>Fungi incertae sedis</taxon>
        <taxon>Mucoromycota</taxon>
        <taxon>Mortierellomycotina</taxon>
        <taxon>Mortierellomycetes</taxon>
        <taxon>Mortierellales</taxon>
        <taxon>Mortierellaceae</taxon>
        <taxon>Entomortierella</taxon>
    </lineage>
</organism>
<evidence type="ECO:0000313" key="10">
    <source>
        <dbReference type="Proteomes" id="UP000703661"/>
    </source>
</evidence>
<dbReference type="InterPro" id="IPR035437">
    <property type="entry name" value="SNase_OB-fold_sf"/>
</dbReference>
<dbReference type="Gene3D" id="2.40.50.90">
    <property type="match status" value="1"/>
</dbReference>
<dbReference type="Proteomes" id="UP000703661">
    <property type="component" value="Unassembled WGS sequence"/>
</dbReference>
<accession>A0A9P6N0F1</accession>
<evidence type="ECO:0000259" key="8">
    <source>
        <dbReference type="PROSITE" id="PS50830"/>
    </source>
</evidence>
<dbReference type="PANTHER" id="PTHR12302:SF3">
    <property type="entry name" value="SERINE_THREONINE-PROTEIN KINASE 31"/>
    <property type="match status" value="1"/>
</dbReference>
<keyword evidence="3 9" id="KW-0255">Endonuclease</keyword>
<name>A0A9P6N0F1_9FUNG</name>
<dbReference type="GO" id="GO:0005739">
    <property type="term" value="C:mitochondrion"/>
    <property type="evidence" value="ECO:0007669"/>
    <property type="project" value="TreeGrafter"/>
</dbReference>